<dbReference type="EMBL" id="VNHO01000022">
    <property type="protein sequence ID" value="TYP51584.1"/>
    <property type="molecule type" value="Genomic_DNA"/>
</dbReference>
<reference evidence="3 4" key="1">
    <citation type="submission" date="2019-07" db="EMBL/GenBank/DDBJ databases">
        <title>Genomic Encyclopedia of Type Strains, Phase I: the one thousand microbial genomes (KMG-I) project.</title>
        <authorList>
            <person name="Kyrpides N."/>
        </authorList>
    </citation>
    <scope>NUCLEOTIDE SEQUENCE [LARGE SCALE GENOMIC DNA]</scope>
    <source>
        <strain evidence="3 4">DSM 16647</strain>
    </source>
</reference>
<dbReference type="Pfam" id="PF01520">
    <property type="entry name" value="Amidase_3"/>
    <property type="match status" value="1"/>
</dbReference>
<dbReference type="InterPro" id="IPR050695">
    <property type="entry name" value="N-acetylmuramoyl_amidase_3"/>
</dbReference>
<dbReference type="Proteomes" id="UP000322294">
    <property type="component" value="Unassembled WGS sequence"/>
</dbReference>
<feature type="domain" description="MurNAc-LAA" evidence="2">
    <location>
        <begin position="119"/>
        <end position="236"/>
    </location>
</feature>
<dbReference type="RefSeq" id="WP_148867590.1">
    <property type="nucleotide sequence ID" value="NZ_VNHO01000022.1"/>
</dbReference>
<protein>
    <submittedName>
        <fullName evidence="3">N-acetylmuramoyl-L-alanine amidase</fullName>
    </submittedName>
</protein>
<keyword evidence="1" id="KW-0378">Hydrolase</keyword>
<dbReference type="AlphaFoldDB" id="A0A5S5AL62"/>
<sequence>MLRKTFRFKVSAVLFVFLAAVAFLVFWKANRVRPVFWARSPLAGKTVVIDPGHGGIDGGTYHRDGILEKHINLAVATKLKNVLEKSGAKVVMTRTKDESLDHRNNKSNSRHKRDLIARVDIINEVNPDIYLSIHVNAERGSPATRGPMVFYYRESAESRRLAELIQTQLEEAYKLAGQEVRKRKPYANSSLFLLCNANSPGVIIELGFMTNAADRRLLQNADFQYKLCSAVERALREYF</sequence>
<dbReference type="PANTHER" id="PTHR30404:SF0">
    <property type="entry name" value="N-ACETYLMURAMOYL-L-ALANINE AMIDASE AMIC"/>
    <property type="match status" value="1"/>
</dbReference>
<accession>A0A5S5AL62</accession>
<keyword evidence="4" id="KW-1185">Reference proteome</keyword>
<dbReference type="InterPro" id="IPR002508">
    <property type="entry name" value="MurNAc-LAA_cat"/>
</dbReference>
<dbReference type="CDD" id="cd02696">
    <property type="entry name" value="MurNAc-LAA"/>
    <property type="match status" value="1"/>
</dbReference>
<dbReference type="GO" id="GO:0008745">
    <property type="term" value="F:N-acetylmuramoyl-L-alanine amidase activity"/>
    <property type="evidence" value="ECO:0007669"/>
    <property type="project" value="InterPro"/>
</dbReference>
<organism evidence="3 4">
    <name type="scientific">Thermosediminibacter litoriperuensis</name>
    <dbReference type="NCBI Taxonomy" id="291989"/>
    <lineage>
        <taxon>Bacteria</taxon>
        <taxon>Bacillati</taxon>
        <taxon>Bacillota</taxon>
        <taxon>Clostridia</taxon>
        <taxon>Thermosediminibacterales</taxon>
        <taxon>Thermosediminibacteraceae</taxon>
        <taxon>Thermosediminibacter</taxon>
    </lineage>
</organism>
<dbReference type="PANTHER" id="PTHR30404">
    <property type="entry name" value="N-ACETYLMURAMOYL-L-ALANINE AMIDASE"/>
    <property type="match status" value="1"/>
</dbReference>
<comment type="caution">
    <text evidence="3">The sequence shown here is derived from an EMBL/GenBank/DDBJ whole genome shotgun (WGS) entry which is preliminary data.</text>
</comment>
<evidence type="ECO:0000256" key="1">
    <source>
        <dbReference type="ARBA" id="ARBA00022801"/>
    </source>
</evidence>
<gene>
    <name evidence="3" type="ORF">LZ11_01874</name>
</gene>
<dbReference type="Gene3D" id="3.40.630.40">
    <property type="entry name" value="Zn-dependent exopeptidases"/>
    <property type="match status" value="1"/>
</dbReference>
<dbReference type="SUPFAM" id="SSF53187">
    <property type="entry name" value="Zn-dependent exopeptidases"/>
    <property type="match status" value="1"/>
</dbReference>
<dbReference type="SMART" id="SM00646">
    <property type="entry name" value="Ami_3"/>
    <property type="match status" value="1"/>
</dbReference>
<dbReference type="GO" id="GO:0030288">
    <property type="term" value="C:outer membrane-bounded periplasmic space"/>
    <property type="evidence" value="ECO:0007669"/>
    <property type="project" value="TreeGrafter"/>
</dbReference>
<proteinExistence type="predicted"/>
<dbReference type="GO" id="GO:0009253">
    <property type="term" value="P:peptidoglycan catabolic process"/>
    <property type="evidence" value="ECO:0007669"/>
    <property type="project" value="InterPro"/>
</dbReference>
<evidence type="ECO:0000313" key="4">
    <source>
        <dbReference type="Proteomes" id="UP000322294"/>
    </source>
</evidence>
<dbReference type="OrthoDB" id="9772024at2"/>
<evidence type="ECO:0000259" key="2">
    <source>
        <dbReference type="SMART" id="SM00646"/>
    </source>
</evidence>
<evidence type="ECO:0000313" key="3">
    <source>
        <dbReference type="EMBL" id="TYP51584.1"/>
    </source>
</evidence>
<name>A0A5S5AL62_9FIRM</name>